<keyword evidence="3" id="KW-1185">Reference proteome</keyword>
<organism evidence="2 3">
    <name type="scientific">Strongylus vulgaris</name>
    <name type="common">Blood worm</name>
    <dbReference type="NCBI Taxonomy" id="40348"/>
    <lineage>
        <taxon>Eukaryota</taxon>
        <taxon>Metazoa</taxon>
        <taxon>Ecdysozoa</taxon>
        <taxon>Nematoda</taxon>
        <taxon>Chromadorea</taxon>
        <taxon>Rhabditida</taxon>
        <taxon>Rhabditina</taxon>
        <taxon>Rhabditomorpha</taxon>
        <taxon>Strongyloidea</taxon>
        <taxon>Strongylidae</taxon>
        <taxon>Strongylus</taxon>
    </lineage>
</organism>
<protein>
    <recommendedName>
        <fullName evidence="1">DOP1-like TPR domain-containing protein</fullName>
    </recommendedName>
</protein>
<dbReference type="AlphaFoldDB" id="A0A3P7KER9"/>
<evidence type="ECO:0000259" key="1">
    <source>
        <dbReference type="Pfam" id="PF24601"/>
    </source>
</evidence>
<dbReference type="Pfam" id="PF24601">
    <property type="entry name" value="TPR_DOP1"/>
    <property type="match status" value="1"/>
</dbReference>
<gene>
    <name evidence="2" type="ORF">SVUK_LOCUS4683</name>
</gene>
<dbReference type="GO" id="GO:0006895">
    <property type="term" value="P:Golgi to endosome transport"/>
    <property type="evidence" value="ECO:0007669"/>
    <property type="project" value="InterPro"/>
</dbReference>
<dbReference type="OrthoDB" id="297643at2759"/>
<dbReference type="GO" id="GO:0005802">
    <property type="term" value="C:trans-Golgi network"/>
    <property type="evidence" value="ECO:0007669"/>
    <property type="project" value="TreeGrafter"/>
</dbReference>
<dbReference type="GO" id="GO:0005768">
    <property type="term" value="C:endosome"/>
    <property type="evidence" value="ECO:0007669"/>
    <property type="project" value="TreeGrafter"/>
</dbReference>
<dbReference type="PANTHER" id="PTHR14042:SF24">
    <property type="entry name" value="PROTEIN DOPEY-1 HOMOLOG"/>
    <property type="match status" value="1"/>
</dbReference>
<accession>A0A3P7KER9</accession>
<dbReference type="InterPro" id="IPR040314">
    <property type="entry name" value="DOP1"/>
</dbReference>
<dbReference type="PANTHER" id="PTHR14042">
    <property type="entry name" value="DOPEY-RELATED"/>
    <property type="match status" value="1"/>
</dbReference>
<proteinExistence type="predicted"/>
<sequence>MLLYGESGRVVDLGRAETAFRILTALLCPRGSHVSNRMLLSCLVSSGTAALNGDNNGLSTPLAGSLVDLMAKHVRAILGQHFWATTGEEDATKHRHLTLLELLITISLHFLRSFFLNSPVCPVTEADLVMAWKCKNRSQKFHFG</sequence>
<evidence type="ECO:0000313" key="2">
    <source>
        <dbReference type="EMBL" id="VDM69685.1"/>
    </source>
</evidence>
<evidence type="ECO:0000313" key="3">
    <source>
        <dbReference type="Proteomes" id="UP000270094"/>
    </source>
</evidence>
<name>A0A3P7KER9_STRVU</name>
<dbReference type="Proteomes" id="UP000270094">
    <property type="component" value="Unassembled WGS sequence"/>
</dbReference>
<reference evidence="2 3" key="1">
    <citation type="submission" date="2018-11" db="EMBL/GenBank/DDBJ databases">
        <authorList>
            <consortium name="Pathogen Informatics"/>
        </authorList>
    </citation>
    <scope>NUCLEOTIDE SEQUENCE [LARGE SCALE GENOMIC DNA]</scope>
</reference>
<dbReference type="InterPro" id="IPR056459">
    <property type="entry name" value="TPR_DOP1"/>
</dbReference>
<feature type="domain" description="DOP1-like TPR" evidence="1">
    <location>
        <begin position="1"/>
        <end position="138"/>
    </location>
</feature>
<dbReference type="EMBL" id="UYYB01013125">
    <property type="protein sequence ID" value="VDM69685.1"/>
    <property type="molecule type" value="Genomic_DNA"/>
</dbReference>
<dbReference type="GO" id="GO:0005829">
    <property type="term" value="C:cytosol"/>
    <property type="evidence" value="ECO:0007669"/>
    <property type="project" value="GOC"/>
</dbReference>